<evidence type="ECO:0000259" key="2">
    <source>
        <dbReference type="Pfam" id="PF18181"/>
    </source>
</evidence>
<evidence type="ECO:0000313" key="3">
    <source>
        <dbReference type="EMBL" id="CCA59418.1"/>
    </source>
</evidence>
<dbReference type="OrthoDB" id="4527901at2"/>
<name>F2RDC6_STRVP</name>
<keyword evidence="1" id="KW-0812">Transmembrane</keyword>
<dbReference type="RefSeq" id="WP_015037313.1">
    <property type="nucleotide sequence ID" value="NC_018750.1"/>
</dbReference>
<dbReference type="eggNOG" id="ENOG5033401">
    <property type="taxonomic scope" value="Bacteria"/>
</dbReference>
<feature type="transmembrane region" description="Helical" evidence="1">
    <location>
        <begin position="61"/>
        <end position="81"/>
    </location>
</feature>
<dbReference type="InterPro" id="IPR025325">
    <property type="entry name" value="DUF4231"/>
</dbReference>
<proteinExistence type="predicted"/>
<dbReference type="NCBIfam" id="NF033634">
    <property type="entry name" value="SLATT_1"/>
    <property type="match status" value="1"/>
</dbReference>
<dbReference type="KEGG" id="sve:SVEN_6132"/>
<evidence type="ECO:0000313" key="4">
    <source>
        <dbReference type="Proteomes" id="UP000006854"/>
    </source>
</evidence>
<feature type="transmembrane region" description="Helical" evidence="1">
    <location>
        <begin position="217"/>
        <end position="236"/>
    </location>
</feature>
<keyword evidence="1" id="KW-0472">Membrane</keyword>
<feature type="domain" description="SMODS and SLOG-associating 2TM effector" evidence="2">
    <location>
        <begin position="163"/>
        <end position="289"/>
    </location>
</feature>
<dbReference type="GeneID" id="51866669"/>
<dbReference type="STRING" id="953739.SVEN_6132"/>
<dbReference type="HOGENOM" id="CLU_080426_0_0_11"/>
<dbReference type="Pfam" id="PF18181">
    <property type="entry name" value="SLATT_1"/>
    <property type="match status" value="1"/>
</dbReference>
<feature type="transmembrane region" description="Helical" evidence="1">
    <location>
        <begin position="38"/>
        <end position="55"/>
    </location>
</feature>
<dbReference type="AlphaFoldDB" id="F2RDC6"/>
<dbReference type="PATRIC" id="fig|953739.5.peg.1341"/>
<accession>F2RDC6</accession>
<sequence>MTVTQEQATIQQVWDQQSVWSQSANRLKKSVETARSRALALAVTAAVLATAASQVMDRSAWAGTALAFVAALAAGMSPLLAQRGGAARTSDWIRTRAVSEALKGEIYSCLAGVGPYADRASAPTVLADRARRFRGDATDLVRHTAGVSPVARPLPPVVDMDSYVEQRLRRQIDTYYRPKAAWMQRRVERFGRVELGFGALGALLAAAAGAFTIGGLAAWAAVIASVSIAVTAHAIAQRYTYQHLEFLRTAEELQQLLDRWTTARPADGEGTGAFVSQCEHVISIQNEAWMIRWTVG</sequence>
<dbReference type="InterPro" id="IPR040884">
    <property type="entry name" value="SLATT_1"/>
</dbReference>
<dbReference type="Proteomes" id="UP000006854">
    <property type="component" value="Chromosome"/>
</dbReference>
<protein>
    <recommendedName>
        <fullName evidence="2">SMODS and SLOG-associating 2TM effector domain-containing protein</fullName>
    </recommendedName>
</protein>
<dbReference type="EMBL" id="FR845719">
    <property type="protein sequence ID" value="CCA59418.1"/>
    <property type="molecule type" value="Genomic_DNA"/>
</dbReference>
<organism evidence="3 4">
    <name type="scientific">Streptomyces venezuelae (strain ATCC 10712 / CBS 650.69 / DSM 40230 / JCM 4526 / NBRC 13096 / PD 04745)</name>
    <dbReference type="NCBI Taxonomy" id="953739"/>
    <lineage>
        <taxon>Bacteria</taxon>
        <taxon>Bacillati</taxon>
        <taxon>Actinomycetota</taxon>
        <taxon>Actinomycetes</taxon>
        <taxon>Kitasatosporales</taxon>
        <taxon>Streptomycetaceae</taxon>
        <taxon>Streptomyces</taxon>
    </lineage>
</organism>
<feature type="transmembrane region" description="Helical" evidence="1">
    <location>
        <begin position="193"/>
        <end position="211"/>
    </location>
</feature>
<gene>
    <name evidence="3" type="ordered locus">SVEN_6132</name>
</gene>
<reference evidence="3 4" key="1">
    <citation type="journal article" date="2011" name="BMC Genomics">
        <title>Genome-wide analysis of the role of GlnR in Streptomyces venezuelae provides new insights into global nitrogen regulation in actinomycetes.</title>
        <authorList>
            <person name="Pullan S.T."/>
            <person name="Bibb M.J."/>
            <person name="Merrick M."/>
        </authorList>
    </citation>
    <scope>NUCLEOTIDE SEQUENCE [LARGE SCALE GENOMIC DNA]</scope>
    <source>
        <strain evidence="4">ATCC 10712 / CBS 650.69 / DSM 40230 / JCM 4526 / NBRC 13096 / PD 04745</strain>
    </source>
</reference>
<keyword evidence="1" id="KW-1133">Transmembrane helix</keyword>
<dbReference type="Pfam" id="PF14015">
    <property type="entry name" value="DUF4231"/>
    <property type="match status" value="1"/>
</dbReference>
<keyword evidence="4" id="KW-1185">Reference proteome</keyword>
<evidence type="ECO:0000256" key="1">
    <source>
        <dbReference type="SAM" id="Phobius"/>
    </source>
</evidence>